<evidence type="ECO:0000313" key="2">
    <source>
        <dbReference type="Proteomes" id="UP001396334"/>
    </source>
</evidence>
<comment type="caution">
    <text evidence="1">The sequence shown here is derived from an EMBL/GenBank/DDBJ whole genome shotgun (WGS) entry which is preliminary data.</text>
</comment>
<sequence length="72" mass="7475">MTSARARDGEKSALPVPSSSQLATANCVSVSTANTNGAPAVTNLGIVGWEVKHVLTDSSLAAKLNYAYNCYM</sequence>
<protein>
    <submittedName>
        <fullName evidence="1">Uncharacterized protein</fullName>
    </submittedName>
</protein>
<proteinExistence type="predicted"/>
<gene>
    <name evidence="1" type="ORF">V6N11_015364</name>
</gene>
<dbReference type="Proteomes" id="UP001396334">
    <property type="component" value="Unassembled WGS sequence"/>
</dbReference>
<evidence type="ECO:0000313" key="1">
    <source>
        <dbReference type="EMBL" id="KAK9040189.1"/>
    </source>
</evidence>
<organism evidence="1 2">
    <name type="scientific">Hibiscus sabdariffa</name>
    <name type="common">roselle</name>
    <dbReference type="NCBI Taxonomy" id="183260"/>
    <lineage>
        <taxon>Eukaryota</taxon>
        <taxon>Viridiplantae</taxon>
        <taxon>Streptophyta</taxon>
        <taxon>Embryophyta</taxon>
        <taxon>Tracheophyta</taxon>
        <taxon>Spermatophyta</taxon>
        <taxon>Magnoliopsida</taxon>
        <taxon>eudicotyledons</taxon>
        <taxon>Gunneridae</taxon>
        <taxon>Pentapetalae</taxon>
        <taxon>rosids</taxon>
        <taxon>malvids</taxon>
        <taxon>Malvales</taxon>
        <taxon>Malvaceae</taxon>
        <taxon>Malvoideae</taxon>
        <taxon>Hibiscus</taxon>
    </lineage>
</organism>
<name>A0ABR2TSE1_9ROSI</name>
<reference evidence="1 2" key="1">
    <citation type="journal article" date="2024" name="G3 (Bethesda)">
        <title>Genome assembly of Hibiscus sabdariffa L. provides insights into metabolisms of medicinal natural products.</title>
        <authorList>
            <person name="Kim T."/>
        </authorList>
    </citation>
    <scope>NUCLEOTIDE SEQUENCE [LARGE SCALE GENOMIC DNA]</scope>
    <source>
        <strain evidence="1">TK-2024</strain>
        <tissue evidence="1">Old leaves</tissue>
    </source>
</reference>
<dbReference type="EMBL" id="JBBPBN010000004">
    <property type="protein sequence ID" value="KAK9040189.1"/>
    <property type="molecule type" value="Genomic_DNA"/>
</dbReference>
<keyword evidence="2" id="KW-1185">Reference proteome</keyword>
<accession>A0ABR2TSE1</accession>